<dbReference type="Proteomes" id="UP000282454">
    <property type="component" value="Unassembled WGS sequence"/>
</dbReference>
<keyword evidence="3" id="KW-1185">Reference proteome</keyword>
<feature type="region of interest" description="Disordered" evidence="1">
    <location>
        <begin position="1"/>
        <end position="46"/>
    </location>
</feature>
<sequence length="141" mass="14269">MATPVTAPHSQTPAAQGRPLATAPTRVAGGQVPARGRTVRQAPKAVHPGLHLRAAVERVLPDPAGQAAVAELMAGLAWTAAAGETCLLTRPVADVRRAIAAIAAADTPAARAALDHAAAALLDVPALPVPRPATAFERRSI</sequence>
<evidence type="ECO:0000313" key="2">
    <source>
        <dbReference type="EMBL" id="RLK59154.1"/>
    </source>
</evidence>
<evidence type="ECO:0000313" key="3">
    <source>
        <dbReference type="Proteomes" id="UP000282454"/>
    </source>
</evidence>
<name>A0A421B472_9PSEU</name>
<accession>A0A421B472</accession>
<reference evidence="2 3" key="1">
    <citation type="submission" date="2018-10" db="EMBL/GenBank/DDBJ databases">
        <title>Genomic Encyclopedia of Archaeal and Bacterial Type Strains, Phase II (KMG-II): from individual species to whole genera.</title>
        <authorList>
            <person name="Goeker M."/>
        </authorList>
    </citation>
    <scope>NUCLEOTIDE SEQUENCE [LARGE SCALE GENOMIC DNA]</scope>
    <source>
        <strain evidence="2 3">DSM 45657</strain>
    </source>
</reference>
<proteinExistence type="predicted"/>
<comment type="caution">
    <text evidence="2">The sequence shown here is derived from an EMBL/GenBank/DDBJ whole genome shotgun (WGS) entry which is preliminary data.</text>
</comment>
<protein>
    <submittedName>
        <fullName evidence="2">Uncharacterized protein</fullName>
    </submittedName>
</protein>
<dbReference type="EMBL" id="RCDD01000002">
    <property type="protein sequence ID" value="RLK59154.1"/>
    <property type="molecule type" value="Genomic_DNA"/>
</dbReference>
<dbReference type="AlphaFoldDB" id="A0A421B472"/>
<evidence type="ECO:0000256" key="1">
    <source>
        <dbReference type="SAM" id="MobiDB-lite"/>
    </source>
</evidence>
<organism evidence="2 3">
    <name type="scientific">Actinokineospora cianjurensis</name>
    <dbReference type="NCBI Taxonomy" id="585224"/>
    <lineage>
        <taxon>Bacteria</taxon>
        <taxon>Bacillati</taxon>
        <taxon>Actinomycetota</taxon>
        <taxon>Actinomycetes</taxon>
        <taxon>Pseudonocardiales</taxon>
        <taxon>Pseudonocardiaceae</taxon>
        <taxon>Actinokineospora</taxon>
    </lineage>
</organism>
<gene>
    <name evidence="2" type="ORF">CLV68_3638</name>
</gene>